<dbReference type="InterPro" id="IPR036770">
    <property type="entry name" value="Ankyrin_rpt-contain_sf"/>
</dbReference>
<dbReference type="InterPro" id="IPR052050">
    <property type="entry name" value="SecEffector_AnkRepeat"/>
</dbReference>
<gene>
    <name evidence="2" type="ORF">BASA50_000399</name>
</gene>
<keyword evidence="3" id="KW-1185">Reference proteome</keyword>
<dbReference type="EMBL" id="JAFCIX010000573">
    <property type="protein sequence ID" value="KAH6586444.1"/>
    <property type="molecule type" value="Genomic_DNA"/>
</dbReference>
<evidence type="ECO:0000256" key="1">
    <source>
        <dbReference type="SAM" id="MobiDB-lite"/>
    </source>
</evidence>
<evidence type="ECO:0000313" key="2">
    <source>
        <dbReference type="EMBL" id="KAH6586444.1"/>
    </source>
</evidence>
<proteinExistence type="predicted"/>
<dbReference type="Gene3D" id="1.25.40.20">
    <property type="entry name" value="Ankyrin repeat-containing domain"/>
    <property type="match status" value="2"/>
</dbReference>
<feature type="region of interest" description="Disordered" evidence="1">
    <location>
        <begin position="252"/>
        <end position="272"/>
    </location>
</feature>
<dbReference type="PANTHER" id="PTHR46586">
    <property type="entry name" value="ANKYRIN REPEAT-CONTAINING PROTEIN"/>
    <property type="match status" value="1"/>
</dbReference>
<protein>
    <submittedName>
        <fullName evidence="2">Uncharacterized protein</fullName>
    </submittedName>
</protein>
<dbReference type="InterPro" id="IPR002110">
    <property type="entry name" value="Ankyrin_rpt"/>
</dbReference>
<name>A0ABQ8EU37_9FUNG</name>
<dbReference type="SUPFAM" id="SSF48403">
    <property type="entry name" value="Ankyrin repeat"/>
    <property type="match status" value="1"/>
</dbReference>
<dbReference type="Proteomes" id="UP001648503">
    <property type="component" value="Unassembled WGS sequence"/>
</dbReference>
<dbReference type="PANTHER" id="PTHR46586:SF3">
    <property type="entry name" value="ANKYRIN REPEAT-CONTAINING PROTEIN"/>
    <property type="match status" value="1"/>
</dbReference>
<sequence length="709" mass="78576">MIGRSNAPAETRLHMATASACTPDITGTTPPSDYRSGRSLMQQIERLPLAIYTRVFAFTDTLTRYHHGLLQRPMSEPLVRRLLVDAFKYDCVDVVLQQAPHIRLSYETLFVCSHDMKQACLRFPRSSNGRFGVDLHVSGGVLATLLDLVRTLPDSIFGGDNQNTSESHSVNIDMEDSERGLDDPAAMEHTAMDLLFRVIRQAQHQAKQSMQPASADMMRSTHRTQQDLLEFARDLVECAVPMGFYPGLRSEMRRHQSSSSGGGSGSGGAPRHIRQPSKLAFTLASRRGHLDLIADLLKADLDDNATMDGAVIGGHVSIAQVINLHHHQRILLDAASVDSALSLGNLQTLWWLFEQHSLDVIKTHRAFRGIADKCAQHGQLHMLKYVCYHGIGGSMTHAALDSAAGNGHLNIVQYIHDLLTSEAKVTTQSDLEPRVRVSVNATTAAMDDAAANGYLDIIKFLHHNRREGCTTRAMDRSAANGHFQTVMFLHAFRKEGCTRLGLDTAASNGHLNIVQFLHNHRSEGCTFRAMDMAAMHGHLQVLEFLHESRNEGYTIAAIHGAAAMGHLEVFIWLNDHTGYEPEGVDEMQLAASNGHFFIIEQFAMRTHYDLSPLLSPALSNGHLFLAQWIVSRRRGVLSTDMMETWAQQRFPDCAEWLRSMTASSTGSDSDSHIIPSLGRAAYRPLWRAISRTFFSSSADTDSVNSASRR</sequence>
<organism evidence="2 3">
    <name type="scientific">Batrachochytrium salamandrivorans</name>
    <dbReference type="NCBI Taxonomy" id="1357716"/>
    <lineage>
        <taxon>Eukaryota</taxon>
        <taxon>Fungi</taxon>
        <taxon>Fungi incertae sedis</taxon>
        <taxon>Chytridiomycota</taxon>
        <taxon>Chytridiomycota incertae sedis</taxon>
        <taxon>Chytridiomycetes</taxon>
        <taxon>Rhizophydiales</taxon>
        <taxon>Rhizophydiales incertae sedis</taxon>
        <taxon>Batrachochytrium</taxon>
    </lineage>
</organism>
<comment type="caution">
    <text evidence="2">The sequence shown here is derived from an EMBL/GenBank/DDBJ whole genome shotgun (WGS) entry which is preliminary data.</text>
</comment>
<reference evidence="2 3" key="1">
    <citation type="submission" date="2021-02" db="EMBL/GenBank/DDBJ databases">
        <title>Variation within the Batrachochytrium salamandrivorans European outbreak.</title>
        <authorList>
            <person name="Kelly M."/>
            <person name="Pasmans F."/>
            <person name="Shea T.P."/>
            <person name="Munoz J.F."/>
            <person name="Carranza S."/>
            <person name="Cuomo C.A."/>
            <person name="Martel A."/>
        </authorList>
    </citation>
    <scope>NUCLEOTIDE SEQUENCE [LARGE SCALE GENOMIC DNA]</scope>
    <source>
        <strain evidence="2 3">AMFP18/2</strain>
    </source>
</reference>
<dbReference type="Pfam" id="PF13637">
    <property type="entry name" value="Ank_4"/>
    <property type="match status" value="1"/>
</dbReference>
<accession>A0ABQ8EU37</accession>
<evidence type="ECO:0000313" key="3">
    <source>
        <dbReference type="Proteomes" id="UP001648503"/>
    </source>
</evidence>